<protein>
    <submittedName>
        <fullName evidence="2">Uncharacterized protein</fullName>
    </submittedName>
</protein>
<accession>A0A502E586</accession>
<dbReference type="Proteomes" id="UP000320095">
    <property type="component" value="Unassembled WGS sequence"/>
</dbReference>
<feature type="signal peptide" evidence="1">
    <location>
        <begin position="1"/>
        <end position="31"/>
    </location>
</feature>
<dbReference type="RefSeq" id="WP_140694010.1">
    <property type="nucleotide sequence ID" value="NZ_RCZG01000007.1"/>
</dbReference>
<reference evidence="2 3" key="1">
    <citation type="journal article" date="2019" name="Environ. Microbiol.">
        <title>Species interactions and distinct microbial communities in high Arctic permafrost affected cryosols are associated with the CH4 and CO2 gas fluxes.</title>
        <authorList>
            <person name="Altshuler I."/>
            <person name="Hamel J."/>
            <person name="Turney S."/>
            <person name="Magnuson E."/>
            <person name="Levesque R."/>
            <person name="Greer C."/>
            <person name="Whyte L.G."/>
        </authorList>
    </citation>
    <scope>NUCLEOTIDE SEQUENCE [LARGE SCALE GENOMIC DNA]</scope>
    <source>
        <strain evidence="2 3">S5.20</strain>
    </source>
</reference>
<evidence type="ECO:0000256" key="1">
    <source>
        <dbReference type="SAM" id="SignalP"/>
    </source>
</evidence>
<sequence length="59" mass="6020">MMKKFGFASIAGAIATGFAAALFGFAAPASADVDHHQWISDIQQHAAVGTVTSTIGNGR</sequence>
<dbReference type="EMBL" id="RCZG01000007">
    <property type="protein sequence ID" value="TPG32813.1"/>
    <property type="molecule type" value="Genomic_DNA"/>
</dbReference>
<keyword evidence="1" id="KW-0732">Signal</keyword>
<feature type="chain" id="PRO_5021444451" evidence="1">
    <location>
        <begin position="32"/>
        <end position="59"/>
    </location>
</feature>
<comment type="caution">
    <text evidence="2">The sequence shown here is derived from an EMBL/GenBank/DDBJ whole genome shotgun (WGS) entry which is preliminary data.</text>
</comment>
<dbReference type="AlphaFoldDB" id="A0A502E586"/>
<evidence type="ECO:0000313" key="2">
    <source>
        <dbReference type="EMBL" id="TPG32813.1"/>
    </source>
</evidence>
<keyword evidence="3" id="KW-1185">Reference proteome</keyword>
<evidence type="ECO:0000313" key="3">
    <source>
        <dbReference type="Proteomes" id="UP000320095"/>
    </source>
</evidence>
<proteinExistence type="predicted"/>
<organism evidence="2 3">
    <name type="scientific">Mycolicibacterium hodleri</name>
    <dbReference type="NCBI Taxonomy" id="49897"/>
    <lineage>
        <taxon>Bacteria</taxon>
        <taxon>Bacillati</taxon>
        <taxon>Actinomycetota</taxon>
        <taxon>Actinomycetes</taxon>
        <taxon>Mycobacteriales</taxon>
        <taxon>Mycobacteriaceae</taxon>
        <taxon>Mycolicibacterium</taxon>
    </lineage>
</organism>
<name>A0A502E586_9MYCO</name>
<gene>
    <name evidence="2" type="ORF">EAH80_18650</name>
</gene>